<feature type="region of interest" description="Disordered" evidence="2">
    <location>
        <begin position="1"/>
        <end position="30"/>
    </location>
</feature>
<feature type="region of interest" description="Disordered" evidence="2">
    <location>
        <begin position="67"/>
        <end position="188"/>
    </location>
</feature>
<dbReference type="Gene3D" id="1.25.10.10">
    <property type="entry name" value="Leucine-rich Repeat Variant"/>
    <property type="match status" value="1"/>
</dbReference>
<feature type="region of interest" description="Disordered" evidence="2">
    <location>
        <begin position="208"/>
        <end position="240"/>
    </location>
</feature>
<evidence type="ECO:0000256" key="1">
    <source>
        <dbReference type="ARBA" id="ARBA00022737"/>
    </source>
</evidence>
<evidence type="ECO:0000256" key="2">
    <source>
        <dbReference type="SAM" id="MobiDB-lite"/>
    </source>
</evidence>
<dbReference type="EMBL" id="JATAAI010000006">
    <property type="protein sequence ID" value="KAK1745164.1"/>
    <property type="molecule type" value="Genomic_DNA"/>
</dbReference>
<feature type="compositionally biased region" description="Low complexity" evidence="2">
    <location>
        <begin position="404"/>
        <end position="418"/>
    </location>
</feature>
<dbReference type="Proteomes" id="UP001224775">
    <property type="component" value="Unassembled WGS sequence"/>
</dbReference>
<dbReference type="InterPro" id="IPR016024">
    <property type="entry name" value="ARM-type_fold"/>
</dbReference>
<feature type="region of interest" description="Disordered" evidence="2">
    <location>
        <begin position="927"/>
        <end position="968"/>
    </location>
</feature>
<feature type="compositionally biased region" description="Basic and acidic residues" evidence="2">
    <location>
        <begin position="481"/>
        <end position="497"/>
    </location>
</feature>
<feature type="compositionally biased region" description="Gly residues" evidence="2">
    <location>
        <begin position="171"/>
        <end position="181"/>
    </location>
</feature>
<keyword evidence="1" id="KW-0677">Repeat</keyword>
<dbReference type="PANTHER" id="PTHR22895">
    <property type="entry name" value="ARMADILLO REPEAT-CONTAINING PROTEIN 6"/>
    <property type="match status" value="1"/>
</dbReference>
<reference evidence="3" key="1">
    <citation type="submission" date="2023-06" db="EMBL/GenBank/DDBJ databases">
        <title>Survivors Of The Sea: Transcriptome response of Skeletonema marinoi to long-term dormancy.</title>
        <authorList>
            <person name="Pinder M.I.M."/>
            <person name="Kourtchenko O."/>
            <person name="Robertson E.K."/>
            <person name="Larsson T."/>
            <person name="Maumus F."/>
            <person name="Osuna-Cruz C.M."/>
            <person name="Vancaester E."/>
            <person name="Stenow R."/>
            <person name="Vandepoele K."/>
            <person name="Ploug H."/>
            <person name="Bruchert V."/>
            <person name="Godhe A."/>
            <person name="Topel M."/>
        </authorList>
    </citation>
    <scope>NUCLEOTIDE SEQUENCE</scope>
    <source>
        <strain evidence="3">R05AC</strain>
    </source>
</reference>
<proteinExistence type="predicted"/>
<accession>A0AAD8YER8</accession>
<protein>
    <submittedName>
        <fullName evidence="3">Uncharacterized protein</fullName>
    </submittedName>
</protein>
<name>A0AAD8YER8_9STRA</name>
<dbReference type="SUPFAM" id="SSF48371">
    <property type="entry name" value="ARM repeat"/>
    <property type="match status" value="1"/>
</dbReference>
<evidence type="ECO:0000313" key="4">
    <source>
        <dbReference type="Proteomes" id="UP001224775"/>
    </source>
</evidence>
<gene>
    <name evidence="3" type="ORF">QTG54_004455</name>
</gene>
<feature type="compositionally biased region" description="Low complexity" evidence="2">
    <location>
        <begin position="620"/>
        <end position="634"/>
    </location>
</feature>
<feature type="compositionally biased region" description="Low complexity" evidence="2">
    <location>
        <begin position="541"/>
        <end position="564"/>
    </location>
</feature>
<organism evidence="3 4">
    <name type="scientific">Skeletonema marinoi</name>
    <dbReference type="NCBI Taxonomy" id="267567"/>
    <lineage>
        <taxon>Eukaryota</taxon>
        <taxon>Sar</taxon>
        <taxon>Stramenopiles</taxon>
        <taxon>Ochrophyta</taxon>
        <taxon>Bacillariophyta</taxon>
        <taxon>Coscinodiscophyceae</taxon>
        <taxon>Thalassiosirophycidae</taxon>
        <taxon>Thalassiosirales</taxon>
        <taxon>Skeletonemataceae</taxon>
        <taxon>Skeletonema</taxon>
        <taxon>Skeletonema marinoi-dohrnii complex</taxon>
    </lineage>
</organism>
<feature type="compositionally biased region" description="Polar residues" evidence="2">
    <location>
        <begin position="139"/>
        <end position="154"/>
    </location>
</feature>
<dbReference type="PANTHER" id="PTHR22895:SF0">
    <property type="entry name" value="ARMADILLO REPEAT-CONTAINING PROTEIN 6"/>
    <property type="match status" value="1"/>
</dbReference>
<feature type="compositionally biased region" description="Polar residues" evidence="2">
    <location>
        <begin position="453"/>
        <end position="469"/>
    </location>
</feature>
<feature type="region of interest" description="Disordered" evidence="2">
    <location>
        <begin position="342"/>
        <end position="370"/>
    </location>
</feature>
<feature type="region of interest" description="Disordered" evidence="2">
    <location>
        <begin position="663"/>
        <end position="703"/>
    </location>
</feature>
<feature type="compositionally biased region" description="Basic and acidic residues" evidence="2">
    <location>
        <begin position="526"/>
        <end position="537"/>
    </location>
</feature>
<keyword evidence="4" id="KW-1185">Reference proteome</keyword>
<feature type="compositionally biased region" description="Polar residues" evidence="2">
    <location>
        <begin position="1"/>
        <end position="11"/>
    </location>
</feature>
<feature type="compositionally biased region" description="Polar residues" evidence="2">
    <location>
        <begin position="692"/>
        <end position="703"/>
    </location>
</feature>
<evidence type="ECO:0000313" key="3">
    <source>
        <dbReference type="EMBL" id="KAK1745164.1"/>
    </source>
</evidence>
<dbReference type="InterPro" id="IPR011989">
    <property type="entry name" value="ARM-like"/>
</dbReference>
<feature type="compositionally biased region" description="Low complexity" evidence="2">
    <location>
        <begin position="67"/>
        <end position="78"/>
    </location>
</feature>
<feature type="region of interest" description="Disordered" evidence="2">
    <location>
        <begin position="450"/>
        <end position="635"/>
    </location>
</feature>
<feature type="compositionally biased region" description="Low complexity" evidence="2">
    <location>
        <begin position="119"/>
        <end position="133"/>
    </location>
</feature>
<comment type="caution">
    <text evidence="3">The sequence shown here is derived from an EMBL/GenBank/DDBJ whole genome shotgun (WGS) entry which is preliminary data.</text>
</comment>
<feature type="compositionally biased region" description="Basic and acidic residues" evidence="2">
    <location>
        <begin position="673"/>
        <end position="689"/>
    </location>
</feature>
<sequence>MGLNSDKSIVLNQPARKRHHSSSSPAAVARAAIRNSSISSGGSGGENKTTTTGAIVKFVMPPKVVAGGSATGSSLSLTSDEDTNSKKISALKQKQQQQHAAGAGTKNDGTNSSKALPPSHSSASRSKSSSSGSDGNEGGATSSSNPAVVTQSAYNTTSGSGGGDTRSTSGSGSGSDGGLGGNNRRNGGETSASNEYYFAGYGSGSLAGRASSSGNSGHGGPTGAASLPQPPQAATAGDAAATAPLPALEGMASFASFRGASLAAANAAAALPPGANNNNMSTGRHVVVATDDAGGLPPAPPRQAHGSHLRHHLRHHHHHRNDLQVPTLPQGGVAAASRPVMPPGRALDGIPSSIGGPHQALPQPQPHHQYELRLPPSDEQAVLQRVPQAHATVVAHDLPPPPTSSDAWSSTSGSGSSSKPRKLNIASASTGVAAVGQPISVASAGMADGKTMGTLNETNRTSPSSSVTGGNAAKPQAMHVSTDDPILRKKMTLKDESTSTMNKAGSASRKRMAGALNRESSDDSSDGVKSESEERSGSDGGYEASSSSNENRPSSGSGSDSVSSDDAKNVATARNPPANPSEVRMESQSNSKRTETSSMSSSVLADFSSVLNEETHALHSGSSSPRSTSSSLTSIGNEAQAKTMLSPAVGAVNINEKPPAAVAAKASSASVGSKRDASHLKSPTDDNKRSKPSSPVSFQLPSAANNTMKSGLSIIEKTLQSKVRSAHHHHYHNRRSVGRKMLQESYLSAQRDLSESPPGVKSNDVVMKVDDTLFEEATIYSLGHDAMANIASFLHPQETHSFLTTPLSKTWLQTFTAPQELWKILCTSKPFYAMLPSGRESGDGGSTSSYPLCNDLQMRHLFGRYRLLYASFVRCMKYLNRLQDDALNGRQPSVTLQSNPSDIYPFNNNVSLKAYFAKARRIVRSHRNGGTGNEIESQESLTSDSSNDKKRKRSANGGSGPRLGNSMVTNRLLRPTAAGEVDNVNLPWSCAIYSVVNWMVAFQDVEGIQIMCLKTLPYLLEDEQQRTTAQRAGLTDNVLRAMVLFPDSIELHTVAFHTLVLLARPLGGNEGMLFHTAMVNTRGIFNNGSTNSKNGIVIMLDSMRRFAQDEILQAMSCWSLVNVALTPLQKSILVKLGGLTVTANAMLQHPYNAEVQFRALFALINLVIPTEPRGPEETEQMREIEREIFLQLGEAGETTEREMLDASVGQITNLVVVSMKNFCSSEAILNRACLVLHNLSLNEAYHGTLLWTPNCYQMLEWCIGNYPHDHVLQQSAGGTLQRLNATLSSNEELRVRFTHSIRAQQQHSLELARQEAVYLQEQHLEQQQQQNVNSS</sequence>
<feature type="region of interest" description="Disordered" evidence="2">
    <location>
        <begin position="395"/>
        <end position="422"/>
    </location>
</feature>